<dbReference type="STRING" id="995034.SAMN05216219_1584"/>
<dbReference type="RefSeq" id="WP_090710346.1">
    <property type="nucleotide sequence ID" value="NZ_FOVM01000004.1"/>
</dbReference>
<dbReference type="AlphaFoldDB" id="A0A1I5AWQ3"/>
<evidence type="ECO:0000313" key="2">
    <source>
        <dbReference type="Proteomes" id="UP000198867"/>
    </source>
</evidence>
<dbReference type="OrthoDB" id="5115835at2"/>
<gene>
    <name evidence="1" type="ORF">SAMN05216219_1584</name>
</gene>
<reference evidence="2" key="1">
    <citation type="submission" date="2016-10" db="EMBL/GenBank/DDBJ databases">
        <authorList>
            <person name="Varghese N."/>
            <person name="Submissions S."/>
        </authorList>
    </citation>
    <scope>NUCLEOTIDE SEQUENCE [LARGE SCALE GENOMIC DNA]</scope>
    <source>
        <strain evidence="2">CGMCC 1.11101</strain>
    </source>
</reference>
<dbReference type="Proteomes" id="UP000198867">
    <property type="component" value="Unassembled WGS sequence"/>
</dbReference>
<dbReference type="SUPFAM" id="SSF52980">
    <property type="entry name" value="Restriction endonuclease-like"/>
    <property type="match status" value="1"/>
</dbReference>
<accession>A0A1I5AWQ3</accession>
<dbReference type="Gene3D" id="3.90.320.10">
    <property type="match status" value="1"/>
</dbReference>
<dbReference type="InterPro" id="IPR011604">
    <property type="entry name" value="PDDEXK-like_dom_sf"/>
</dbReference>
<sequence length="198" mass="21645">MSYLDRVLHDGSDRDGWLEARRPVIGASDAAKLAKPGSVDKYLAQKLGDSGFSGNKYTDSGNRWEPMMLAWAGIPENKALIHSPGERGFAATPDGAGGTVGAECKAKHGRVVDGPSLGEWRQLAWQFVCVPEFESIEFIWVELMDGEIRAGCHGEPKSITVRPDHSRIRELTPFILPIATDLLARLTAALDFERQLAS</sequence>
<proteinExistence type="predicted"/>
<dbReference type="EMBL" id="FOVM01000004">
    <property type="protein sequence ID" value="SFN66867.1"/>
    <property type="molecule type" value="Genomic_DNA"/>
</dbReference>
<evidence type="ECO:0008006" key="3">
    <source>
        <dbReference type="Google" id="ProtNLM"/>
    </source>
</evidence>
<protein>
    <recommendedName>
        <fullName evidence="3">YqaJ-like recombinase domain-containing protein</fullName>
    </recommendedName>
</protein>
<dbReference type="InterPro" id="IPR011335">
    <property type="entry name" value="Restrct_endonuc-II-like"/>
</dbReference>
<organism evidence="1 2">
    <name type="scientific">Mycetocola miduiensis</name>
    <dbReference type="NCBI Taxonomy" id="995034"/>
    <lineage>
        <taxon>Bacteria</taxon>
        <taxon>Bacillati</taxon>
        <taxon>Actinomycetota</taxon>
        <taxon>Actinomycetes</taxon>
        <taxon>Micrococcales</taxon>
        <taxon>Microbacteriaceae</taxon>
        <taxon>Mycetocola</taxon>
    </lineage>
</organism>
<name>A0A1I5AWQ3_9MICO</name>
<keyword evidence="2" id="KW-1185">Reference proteome</keyword>
<evidence type="ECO:0000313" key="1">
    <source>
        <dbReference type="EMBL" id="SFN66867.1"/>
    </source>
</evidence>